<protein>
    <submittedName>
        <fullName evidence="1">SDR family oxidoreductase</fullName>
    </submittedName>
</protein>
<dbReference type="RefSeq" id="WP_202958598.1">
    <property type="nucleotide sequence ID" value="NZ_JAPCID010000080.1"/>
</dbReference>
<proteinExistence type="predicted"/>
<dbReference type="PANTHER" id="PTHR44147:SF2">
    <property type="entry name" value="DEHYDROGENASE_REDUCTASE SDR FAMILY MEMBER 1"/>
    <property type="match status" value="1"/>
</dbReference>
<keyword evidence="2" id="KW-1185">Reference proteome</keyword>
<dbReference type="SUPFAM" id="SSF51735">
    <property type="entry name" value="NAD(P)-binding Rossmann-fold domains"/>
    <property type="match status" value="1"/>
</dbReference>
<evidence type="ECO:0000313" key="2">
    <source>
        <dbReference type="Proteomes" id="UP001147700"/>
    </source>
</evidence>
<organism evidence="1 2">
    <name type="scientific">Solirubrobacter deserti</name>
    <dbReference type="NCBI Taxonomy" id="2282478"/>
    <lineage>
        <taxon>Bacteria</taxon>
        <taxon>Bacillati</taxon>
        <taxon>Actinomycetota</taxon>
        <taxon>Thermoleophilia</taxon>
        <taxon>Solirubrobacterales</taxon>
        <taxon>Solirubrobacteraceae</taxon>
        <taxon>Solirubrobacter</taxon>
    </lineage>
</organism>
<name>A0ABT4RUI7_9ACTN</name>
<dbReference type="Pfam" id="PF00106">
    <property type="entry name" value="adh_short"/>
    <property type="match status" value="1"/>
</dbReference>
<dbReference type="InterPro" id="IPR002347">
    <property type="entry name" value="SDR_fam"/>
</dbReference>
<accession>A0ABT4RUI7</accession>
<gene>
    <name evidence="1" type="ORF">OJ962_32490</name>
</gene>
<dbReference type="PANTHER" id="PTHR44147">
    <property type="entry name" value="DEHYDROGENASE/REDUCTASE SDR FAMILY MEMBER 1"/>
    <property type="match status" value="1"/>
</dbReference>
<dbReference type="NCBIfam" id="NF006159">
    <property type="entry name" value="PRK08303.1"/>
    <property type="match status" value="1"/>
</dbReference>
<evidence type="ECO:0000313" key="1">
    <source>
        <dbReference type="EMBL" id="MDA0142248.1"/>
    </source>
</evidence>
<reference evidence="1" key="1">
    <citation type="submission" date="2022-10" db="EMBL/GenBank/DDBJ databases">
        <title>The WGS of Solirubrobacter sp. CPCC 204708.</title>
        <authorList>
            <person name="Jiang Z."/>
        </authorList>
    </citation>
    <scope>NUCLEOTIDE SEQUENCE</scope>
    <source>
        <strain evidence="1">CPCC 204708</strain>
    </source>
</reference>
<dbReference type="Gene3D" id="3.40.50.720">
    <property type="entry name" value="NAD(P)-binding Rossmann-like Domain"/>
    <property type="match status" value="1"/>
</dbReference>
<dbReference type="PRINTS" id="PR00081">
    <property type="entry name" value="GDHRDH"/>
</dbReference>
<dbReference type="Proteomes" id="UP001147700">
    <property type="component" value="Unassembled WGS sequence"/>
</dbReference>
<comment type="caution">
    <text evidence="1">The sequence shown here is derived from an EMBL/GenBank/DDBJ whole genome shotgun (WGS) entry which is preliminary data.</text>
</comment>
<dbReference type="EMBL" id="JAPCID010000080">
    <property type="protein sequence ID" value="MDA0142248.1"/>
    <property type="molecule type" value="Genomic_DNA"/>
</dbReference>
<sequence>MPTEDHPLAGKVALVAGATRGCGRAIAIELGALGATVYGSGRSTRSARSPMNRPETIEDTAELVTAAGGEGVAVRCDHADADDVAALVGRIRRDHARLDILVNDVWGGDPFVQDKPLWEHPLDVTLAVLRNGVETHLITSHFAIPLMLEGAGGLVVEVGDGKGDVPYRGNMSYDLVKAAVVRMGESLAHELEPHGITALTVTPGWLRSEAMLDYFAVTEQTWREAAERVPYFSHSETPHLLGRGIAALAADPDRNRFAGQCLGSWELMRVYDLVDADGARPDWGAVDLEARLETLVSGTPDPG</sequence>
<dbReference type="InterPro" id="IPR036291">
    <property type="entry name" value="NAD(P)-bd_dom_sf"/>
</dbReference>